<organism evidence="3 4">
    <name type="scientific">Lentinus tigrinus ALCF2SS1-6</name>
    <dbReference type="NCBI Taxonomy" id="1328759"/>
    <lineage>
        <taxon>Eukaryota</taxon>
        <taxon>Fungi</taxon>
        <taxon>Dikarya</taxon>
        <taxon>Basidiomycota</taxon>
        <taxon>Agaricomycotina</taxon>
        <taxon>Agaricomycetes</taxon>
        <taxon>Polyporales</taxon>
        <taxon>Polyporaceae</taxon>
        <taxon>Lentinus</taxon>
    </lineage>
</organism>
<proteinExistence type="predicted"/>
<evidence type="ECO:0000313" key="3">
    <source>
        <dbReference type="EMBL" id="RPD60856.1"/>
    </source>
</evidence>
<name>A0A5C2SHM1_9APHY</name>
<dbReference type="AlphaFoldDB" id="A0A5C2SHM1"/>
<accession>A0A5C2SHM1</accession>
<evidence type="ECO:0000256" key="1">
    <source>
        <dbReference type="SAM" id="Phobius"/>
    </source>
</evidence>
<dbReference type="EMBL" id="ML122264">
    <property type="protein sequence ID" value="RPD60856.1"/>
    <property type="molecule type" value="Genomic_DNA"/>
</dbReference>
<keyword evidence="1" id="KW-0472">Membrane</keyword>
<dbReference type="Proteomes" id="UP000313359">
    <property type="component" value="Unassembled WGS sequence"/>
</dbReference>
<evidence type="ECO:0000313" key="4">
    <source>
        <dbReference type="Proteomes" id="UP000313359"/>
    </source>
</evidence>
<feature type="signal peptide" evidence="2">
    <location>
        <begin position="1"/>
        <end position="30"/>
    </location>
</feature>
<keyword evidence="1" id="KW-1133">Transmembrane helix</keyword>
<keyword evidence="1" id="KW-0812">Transmembrane</keyword>
<feature type="chain" id="PRO_5023140383" evidence="2">
    <location>
        <begin position="31"/>
        <end position="223"/>
    </location>
</feature>
<keyword evidence="2" id="KW-0732">Signal</keyword>
<evidence type="ECO:0000256" key="2">
    <source>
        <dbReference type="SAM" id="SignalP"/>
    </source>
</evidence>
<feature type="transmembrane region" description="Helical" evidence="1">
    <location>
        <begin position="131"/>
        <end position="158"/>
    </location>
</feature>
<protein>
    <submittedName>
        <fullName evidence="3">Uncharacterized protein</fullName>
    </submittedName>
</protein>
<reference evidence="3" key="1">
    <citation type="journal article" date="2018" name="Genome Biol. Evol.">
        <title>Genomics and development of Lentinus tigrinus, a white-rot wood-decaying mushroom with dimorphic fruiting bodies.</title>
        <authorList>
            <person name="Wu B."/>
            <person name="Xu Z."/>
            <person name="Knudson A."/>
            <person name="Carlson A."/>
            <person name="Chen N."/>
            <person name="Kovaka S."/>
            <person name="LaButti K."/>
            <person name="Lipzen A."/>
            <person name="Pennachio C."/>
            <person name="Riley R."/>
            <person name="Schakwitz W."/>
            <person name="Umezawa K."/>
            <person name="Ohm R.A."/>
            <person name="Grigoriev I.V."/>
            <person name="Nagy L.G."/>
            <person name="Gibbons J."/>
            <person name="Hibbett D."/>
        </authorList>
    </citation>
    <scope>NUCLEOTIDE SEQUENCE [LARGE SCALE GENOMIC DNA]</scope>
    <source>
        <strain evidence="3">ALCF2SS1-6</strain>
    </source>
</reference>
<sequence>MQVAKSHVDGLYLRHLLFFLFCSATLCAHALPSVPRNPLYPSLLLHESLQSVSKISTQVEYKASRVPLISACAQTRNHRSGATPSASVGHLFWHRSCWSEKASFPSLSLPSYDLPGERRSRVSRVALPNRMSLPFCGLLVLLFSLTLLPPIAFLAIYCTYPSFTLQIRVTSISHCVGPMTSYTSLHKPSSTSVAKHKIPAPLRVSEEPSTELTIPHSRAPTCR</sequence>
<keyword evidence="4" id="KW-1185">Reference proteome</keyword>
<gene>
    <name evidence="3" type="ORF">L227DRAFT_85933</name>
</gene>